<dbReference type="InterPro" id="IPR051826">
    <property type="entry name" value="E3_ubiquitin-ligase_domain"/>
</dbReference>
<sequence>MVPSPLMNMSALAAAATECRIKGTWTMDRKLNPDKGHICFVRMQGDLIVRYRIHPVGQGNVPPLAPIVRQEAPRRFDRTFDLYDPDTFFRSYSACRDAIHQMLMQTPPLCEFDLGADSWDYFMPHEFAAINVDIFRRDTRSHGGVALRFDLDVTLTITAEIIYDEPRALLLACMHAGEAAAAVPPTTVRHVECCSVCMEDFAAREDTVRLPCSHAFHRDCISPWFHKAATCPMCRHDISRCLVALTNTPKGKFPGIGT</sequence>
<keyword evidence="1" id="KW-0479">Metal-binding</keyword>
<reference evidence="3" key="1">
    <citation type="submission" date="2023-07" db="EMBL/GenBank/DDBJ databases">
        <title>A chromosome-level genome assembly of Lolium multiflorum.</title>
        <authorList>
            <person name="Chen Y."/>
            <person name="Copetti D."/>
            <person name="Kolliker R."/>
            <person name="Studer B."/>
        </authorList>
    </citation>
    <scope>NUCLEOTIDE SEQUENCE</scope>
    <source>
        <strain evidence="3">02402/16</strain>
        <tissue evidence="3">Leaf</tissue>
    </source>
</reference>
<keyword evidence="1" id="KW-0862">Zinc</keyword>
<dbReference type="PANTHER" id="PTHR22765">
    <property type="entry name" value="RING FINGER AND PROTEASE ASSOCIATED DOMAIN-CONTAINING"/>
    <property type="match status" value="1"/>
</dbReference>
<name>A0AAD8RXQ4_LOLMU</name>
<dbReference type="InterPro" id="IPR013083">
    <property type="entry name" value="Znf_RING/FYVE/PHD"/>
</dbReference>
<keyword evidence="1" id="KW-0863">Zinc-finger</keyword>
<dbReference type="AlphaFoldDB" id="A0AAD8RXQ4"/>
<dbReference type="GO" id="GO:0006511">
    <property type="term" value="P:ubiquitin-dependent protein catabolic process"/>
    <property type="evidence" value="ECO:0007669"/>
    <property type="project" value="TreeGrafter"/>
</dbReference>
<dbReference type="SMART" id="SM00184">
    <property type="entry name" value="RING"/>
    <property type="match status" value="1"/>
</dbReference>
<dbReference type="EMBL" id="JAUUTY010000004">
    <property type="protein sequence ID" value="KAK1642051.1"/>
    <property type="molecule type" value="Genomic_DNA"/>
</dbReference>
<dbReference type="PANTHER" id="PTHR22765:SF411">
    <property type="entry name" value="OS02G0248440 PROTEIN"/>
    <property type="match status" value="1"/>
</dbReference>
<gene>
    <name evidence="3" type="ORF">QYE76_059856</name>
</gene>
<organism evidence="3 4">
    <name type="scientific">Lolium multiflorum</name>
    <name type="common">Italian ryegrass</name>
    <name type="synonym">Lolium perenne subsp. multiflorum</name>
    <dbReference type="NCBI Taxonomy" id="4521"/>
    <lineage>
        <taxon>Eukaryota</taxon>
        <taxon>Viridiplantae</taxon>
        <taxon>Streptophyta</taxon>
        <taxon>Embryophyta</taxon>
        <taxon>Tracheophyta</taxon>
        <taxon>Spermatophyta</taxon>
        <taxon>Magnoliopsida</taxon>
        <taxon>Liliopsida</taxon>
        <taxon>Poales</taxon>
        <taxon>Poaceae</taxon>
        <taxon>BOP clade</taxon>
        <taxon>Pooideae</taxon>
        <taxon>Poodae</taxon>
        <taxon>Poeae</taxon>
        <taxon>Poeae Chloroplast Group 2 (Poeae type)</taxon>
        <taxon>Loliodinae</taxon>
        <taxon>Loliinae</taxon>
        <taxon>Lolium</taxon>
    </lineage>
</organism>
<comment type="caution">
    <text evidence="3">The sequence shown here is derived from an EMBL/GenBank/DDBJ whole genome shotgun (WGS) entry which is preliminary data.</text>
</comment>
<dbReference type="Proteomes" id="UP001231189">
    <property type="component" value="Unassembled WGS sequence"/>
</dbReference>
<dbReference type="SUPFAM" id="SSF57850">
    <property type="entry name" value="RING/U-box"/>
    <property type="match status" value="1"/>
</dbReference>
<dbReference type="GO" id="GO:0061630">
    <property type="term" value="F:ubiquitin protein ligase activity"/>
    <property type="evidence" value="ECO:0007669"/>
    <property type="project" value="TreeGrafter"/>
</dbReference>
<dbReference type="GO" id="GO:0008270">
    <property type="term" value="F:zinc ion binding"/>
    <property type="evidence" value="ECO:0007669"/>
    <property type="project" value="UniProtKB-KW"/>
</dbReference>
<evidence type="ECO:0000313" key="4">
    <source>
        <dbReference type="Proteomes" id="UP001231189"/>
    </source>
</evidence>
<feature type="domain" description="RING-type" evidence="2">
    <location>
        <begin position="194"/>
        <end position="235"/>
    </location>
</feature>
<accession>A0AAD8RXQ4</accession>
<proteinExistence type="predicted"/>
<evidence type="ECO:0000313" key="3">
    <source>
        <dbReference type="EMBL" id="KAK1642051.1"/>
    </source>
</evidence>
<protein>
    <recommendedName>
        <fullName evidence="2">RING-type domain-containing protein</fullName>
    </recommendedName>
</protein>
<dbReference type="Pfam" id="PF13639">
    <property type="entry name" value="zf-RING_2"/>
    <property type="match status" value="1"/>
</dbReference>
<evidence type="ECO:0000256" key="1">
    <source>
        <dbReference type="PROSITE-ProRule" id="PRU00175"/>
    </source>
</evidence>
<dbReference type="CDD" id="cd16454">
    <property type="entry name" value="RING-H2_PA-TM-RING"/>
    <property type="match status" value="1"/>
</dbReference>
<keyword evidence="4" id="KW-1185">Reference proteome</keyword>
<evidence type="ECO:0000259" key="2">
    <source>
        <dbReference type="PROSITE" id="PS50089"/>
    </source>
</evidence>
<dbReference type="InterPro" id="IPR001841">
    <property type="entry name" value="Znf_RING"/>
</dbReference>
<dbReference type="PROSITE" id="PS50089">
    <property type="entry name" value="ZF_RING_2"/>
    <property type="match status" value="1"/>
</dbReference>
<dbReference type="Gene3D" id="3.30.40.10">
    <property type="entry name" value="Zinc/RING finger domain, C3HC4 (zinc finger)"/>
    <property type="match status" value="1"/>
</dbReference>